<feature type="transmembrane region" description="Helical" evidence="1">
    <location>
        <begin position="209"/>
        <end position="235"/>
    </location>
</feature>
<dbReference type="PANTHER" id="PTHR28019">
    <property type="entry name" value="CELL MEMBRANE PROTEIN YLR413W-RELATED"/>
    <property type="match status" value="1"/>
</dbReference>
<feature type="transmembrane region" description="Helical" evidence="1">
    <location>
        <begin position="256"/>
        <end position="278"/>
    </location>
</feature>
<keyword evidence="1" id="KW-0472">Membrane</keyword>
<keyword evidence="1" id="KW-0812">Transmembrane</keyword>
<protein>
    <recommendedName>
        <fullName evidence="4">Integral membrane protein-like protein</fullName>
    </recommendedName>
</protein>
<name>A0A8E2EY48_9PEZI</name>
<keyword evidence="1" id="KW-1133">Transmembrane helix</keyword>
<dbReference type="GO" id="GO:0051285">
    <property type="term" value="C:cell cortex of cell tip"/>
    <property type="evidence" value="ECO:0007669"/>
    <property type="project" value="TreeGrafter"/>
</dbReference>
<feature type="transmembrane region" description="Helical" evidence="1">
    <location>
        <begin position="180"/>
        <end position="203"/>
    </location>
</feature>
<keyword evidence="3" id="KW-1185">Reference proteome</keyword>
<dbReference type="InterPro" id="IPR052413">
    <property type="entry name" value="SUR7_domain"/>
</dbReference>
<sequence length="294" mass="31802">MRPSALFPALCCAAALVLSFLCLFAGHKRNFMEDYHLLTLNTSRIGENLLNSSTAGNSDNPLSTLFHNITNSISGDVNNFVGDLASRLGVEDFYSAHLLDYCYGSYVPTPLANATVSKSEIHKNVTKCSNQTAMYQFDPTSALQKSLNDSGVDITLADLNWPDDIQKGVNALHILQKAVFILYCISIGLTSVALITSLLGVFTDGRLTAFINFMVVSLDFIALALASAIVTVVIVKGSNVIDKYGKEIGVEAHKGAKFMAITWAATGLITLALLGWFIECIIGHRKRGYVSKHG</sequence>
<accession>A0A8E2EY48</accession>
<dbReference type="Pfam" id="PF06687">
    <property type="entry name" value="SUR7"/>
    <property type="match status" value="1"/>
</dbReference>
<dbReference type="PANTHER" id="PTHR28019:SF7">
    <property type="entry name" value="SUR7 PROTEIN"/>
    <property type="match status" value="1"/>
</dbReference>
<dbReference type="AlphaFoldDB" id="A0A8E2EY48"/>
<dbReference type="InterPro" id="IPR009571">
    <property type="entry name" value="SUR7/Rim9-like_fungi"/>
</dbReference>
<dbReference type="GO" id="GO:0005886">
    <property type="term" value="C:plasma membrane"/>
    <property type="evidence" value="ECO:0007669"/>
    <property type="project" value="InterPro"/>
</dbReference>
<organism evidence="2 3">
    <name type="scientific">Glonium stellatum</name>
    <dbReference type="NCBI Taxonomy" id="574774"/>
    <lineage>
        <taxon>Eukaryota</taxon>
        <taxon>Fungi</taxon>
        <taxon>Dikarya</taxon>
        <taxon>Ascomycota</taxon>
        <taxon>Pezizomycotina</taxon>
        <taxon>Dothideomycetes</taxon>
        <taxon>Pleosporomycetidae</taxon>
        <taxon>Gloniales</taxon>
        <taxon>Gloniaceae</taxon>
        <taxon>Glonium</taxon>
    </lineage>
</organism>
<evidence type="ECO:0000313" key="3">
    <source>
        <dbReference type="Proteomes" id="UP000250140"/>
    </source>
</evidence>
<reference evidence="2 3" key="1">
    <citation type="journal article" date="2016" name="Nat. Commun.">
        <title>Ectomycorrhizal ecology is imprinted in the genome of the dominant symbiotic fungus Cenococcum geophilum.</title>
        <authorList>
            <consortium name="DOE Joint Genome Institute"/>
            <person name="Peter M."/>
            <person name="Kohler A."/>
            <person name="Ohm R.A."/>
            <person name="Kuo A."/>
            <person name="Krutzmann J."/>
            <person name="Morin E."/>
            <person name="Arend M."/>
            <person name="Barry K.W."/>
            <person name="Binder M."/>
            <person name="Choi C."/>
            <person name="Clum A."/>
            <person name="Copeland A."/>
            <person name="Grisel N."/>
            <person name="Haridas S."/>
            <person name="Kipfer T."/>
            <person name="LaButti K."/>
            <person name="Lindquist E."/>
            <person name="Lipzen A."/>
            <person name="Maire R."/>
            <person name="Meier B."/>
            <person name="Mihaltcheva S."/>
            <person name="Molinier V."/>
            <person name="Murat C."/>
            <person name="Poggeler S."/>
            <person name="Quandt C.A."/>
            <person name="Sperisen C."/>
            <person name="Tritt A."/>
            <person name="Tisserant E."/>
            <person name="Crous P.W."/>
            <person name="Henrissat B."/>
            <person name="Nehls U."/>
            <person name="Egli S."/>
            <person name="Spatafora J.W."/>
            <person name="Grigoriev I.V."/>
            <person name="Martin F.M."/>
        </authorList>
    </citation>
    <scope>NUCLEOTIDE SEQUENCE [LARGE SCALE GENOMIC DNA]</scope>
    <source>
        <strain evidence="2 3">CBS 207.34</strain>
    </source>
</reference>
<dbReference type="Proteomes" id="UP000250140">
    <property type="component" value="Unassembled WGS sequence"/>
</dbReference>
<dbReference type="GO" id="GO:0031505">
    <property type="term" value="P:fungal-type cell wall organization"/>
    <property type="evidence" value="ECO:0007669"/>
    <property type="project" value="TreeGrafter"/>
</dbReference>
<proteinExistence type="predicted"/>
<evidence type="ECO:0000313" key="2">
    <source>
        <dbReference type="EMBL" id="OCL07077.1"/>
    </source>
</evidence>
<dbReference type="EMBL" id="KV749929">
    <property type="protein sequence ID" value="OCL07077.1"/>
    <property type="molecule type" value="Genomic_DNA"/>
</dbReference>
<gene>
    <name evidence="2" type="ORF">AOQ84DRAFT_342333</name>
</gene>
<dbReference type="OrthoDB" id="4159154at2759"/>
<evidence type="ECO:0008006" key="4">
    <source>
        <dbReference type="Google" id="ProtNLM"/>
    </source>
</evidence>
<feature type="transmembrane region" description="Helical" evidence="1">
    <location>
        <begin position="6"/>
        <end position="26"/>
    </location>
</feature>
<evidence type="ECO:0000256" key="1">
    <source>
        <dbReference type="SAM" id="Phobius"/>
    </source>
</evidence>